<dbReference type="GO" id="GO:0046306">
    <property type="term" value="P:alkanesulfonate catabolic process"/>
    <property type="evidence" value="ECO:0007669"/>
    <property type="project" value="TreeGrafter"/>
</dbReference>
<evidence type="ECO:0000256" key="2">
    <source>
        <dbReference type="ARBA" id="ARBA00022643"/>
    </source>
</evidence>
<name>A0A381NSV2_9ZZZZ</name>
<organism evidence="6">
    <name type="scientific">marine metagenome</name>
    <dbReference type="NCBI Taxonomy" id="408172"/>
    <lineage>
        <taxon>unclassified sequences</taxon>
        <taxon>metagenomes</taxon>
        <taxon>ecological metagenomes</taxon>
    </lineage>
</organism>
<protein>
    <recommendedName>
        <fullName evidence="5">Luciferase-like domain-containing protein</fullName>
    </recommendedName>
</protein>
<dbReference type="Gene3D" id="3.20.20.30">
    <property type="entry name" value="Luciferase-like domain"/>
    <property type="match status" value="1"/>
</dbReference>
<keyword evidence="2" id="KW-0288">FMN</keyword>
<dbReference type="SUPFAM" id="SSF51679">
    <property type="entry name" value="Bacterial luciferase-like"/>
    <property type="match status" value="1"/>
</dbReference>
<reference evidence="6" key="1">
    <citation type="submission" date="2018-05" db="EMBL/GenBank/DDBJ databases">
        <authorList>
            <person name="Lanie J.A."/>
            <person name="Ng W.-L."/>
            <person name="Kazmierczak K.M."/>
            <person name="Andrzejewski T.M."/>
            <person name="Davidsen T.M."/>
            <person name="Wayne K.J."/>
            <person name="Tettelin H."/>
            <person name="Glass J.I."/>
            <person name="Rusch D."/>
            <person name="Podicherti R."/>
            <person name="Tsui H.-C.T."/>
            <person name="Winkler M.E."/>
        </authorList>
    </citation>
    <scope>NUCLEOTIDE SEQUENCE</scope>
</reference>
<keyword evidence="4" id="KW-0503">Monooxygenase</keyword>
<dbReference type="InterPro" id="IPR050172">
    <property type="entry name" value="SsuD_RutA_monooxygenase"/>
</dbReference>
<dbReference type="Pfam" id="PF00296">
    <property type="entry name" value="Bac_luciferase"/>
    <property type="match status" value="1"/>
</dbReference>
<feature type="non-terminal residue" evidence="6">
    <location>
        <position position="1"/>
    </location>
</feature>
<dbReference type="InterPro" id="IPR036661">
    <property type="entry name" value="Luciferase-like_sf"/>
</dbReference>
<feature type="domain" description="Luciferase-like" evidence="5">
    <location>
        <begin position="11"/>
        <end position="113"/>
    </location>
</feature>
<dbReference type="GO" id="GO:0008726">
    <property type="term" value="F:alkanesulfonate monooxygenase activity"/>
    <property type="evidence" value="ECO:0007669"/>
    <property type="project" value="TreeGrafter"/>
</dbReference>
<evidence type="ECO:0000256" key="1">
    <source>
        <dbReference type="ARBA" id="ARBA00022630"/>
    </source>
</evidence>
<dbReference type="PANTHER" id="PTHR42847:SF4">
    <property type="entry name" value="ALKANESULFONATE MONOOXYGENASE-RELATED"/>
    <property type="match status" value="1"/>
</dbReference>
<sequence length="118" mass="13233">VPRFYTEGGINQIIDPFLFLAGAATITQEMKLGTGICLVPERNPIHLAKEVASLDNISNGRFLFGVGAGWLKGESEILGADIPHRWKQTREYLAVMKELWTTEITEYHGEYIDFPPLV</sequence>
<proteinExistence type="predicted"/>
<keyword evidence="3" id="KW-0560">Oxidoreductase</keyword>
<dbReference type="PANTHER" id="PTHR42847">
    <property type="entry name" value="ALKANESULFONATE MONOOXYGENASE"/>
    <property type="match status" value="1"/>
</dbReference>
<dbReference type="EMBL" id="UINC01000548">
    <property type="protein sequence ID" value="SUZ57194.1"/>
    <property type="molecule type" value="Genomic_DNA"/>
</dbReference>
<evidence type="ECO:0000259" key="5">
    <source>
        <dbReference type="Pfam" id="PF00296"/>
    </source>
</evidence>
<keyword evidence="1" id="KW-0285">Flavoprotein</keyword>
<dbReference type="AlphaFoldDB" id="A0A381NSV2"/>
<accession>A0A381NSV2</accession>
<evidence type="ECO:0000313" key="6">
    <source>
        <dbReference type="EMBL" id="SUZ57194.1"/>
    </source>
</evidence>
<evidence type="ECO:0000256" key="4">
    <source>
        <dbReference type="ARBA" id="ARBA00023033"/>
    </source>
</evidence>
<evidence type="ECO:0000256" key="3">
    <source>
        <dbReference type="ARBA" id="ARBA00023002"/>
    </source>
</evidence>
<dbReference type="InterPro" id="IPR011251">
    <property type="entry name" value="Luciferase-like_dom"/>
</dbReference>
<gene>
    <name evidence="6" type="ORF">METZ01_LOCUS10048</name>
</gene>